<dbReference type="GO" id="GO:0043633">
    <property type="term" value="P:polyadenylation-dependent RNA catabolic process"/>
    <property type="evidence" value="ECO:0007669"/>
    <property type="project" value="InterPro"/>
</dbReference>
<keyword evidence="6 7" id="KW-0804">Transcription</keyword>
<dbReference type="STRING" id="1860122.A9404_04490"/>
<evidence type="ECO:0000256" key="7">
    <source>
        <dbReference type="HAMAP-Rule" id="MF_00957"/>
    </source>
</evidence>
<comment type="function">
    <text evidence="7">Adds poly(A) tail to the 3' end of many RNAs, which usually targets these RNAs for decay. Plays a significant role in the global control of gene expression, through influencing the rate of transcript degradation, and in the general RNA quality control.</text>
</comment>
<comment type="similarity">
    <text evidence="7 8">Belongs to the tRNA nucleotidyltransferase/poly(A) polymerase family.</text>
</comment>
<feature type="domain" description="Poly A polymerase head" evidence="10">
    <location>
        <begin position="31"/>
        <end position="156"/>
    </location>
</feature>
<feature type="domain" description="Polymerase A arginine-rich C-terminal" evidence="11">
    <location>
        <begin position="303"/>
        <end position="432"/>
    </location>
</feature>
<evidence type="ECO:0000259" key="11">
    <source>
        <dbReference type="Pfam" id="PF12626"/>
    </source>
</evidence>
<dbReference type="CDD" id="cd05398">
    <property type="entry name" value="NT_ClassII-CCAase"/>
    <property type="match status" value="1"/>
</dbReference>
<dbReference type="GO" id="GO:1990817">
    <property type="term" value="F:poly(A) RNA polymerase activity"/>
    <property type="evidence" value="ECO:0007669"/>
    <property type="project" value="UniProtKB-UniRule"/>
</dbReference>
<evidence type="ECO:0000256" key="2">
    <source>
        <dbReference type="ARBA" id="ARBA00022679"/>
    </source>
</evidence>
<dbReference type="PANTHER" id="PTHR43051:SF1">
    <property type="entry name" value="POLYNUCLEOTIDE ADENYLYLTRANSFERASE FAMILY PROTEIN"/>
    <property type="match status" value="1"/>
</dbReference>
<evidence type="ECO:0000313" key="13">
    <source>
        <dbReference type="EMBL" id="ANJ68280.1"/>
    </source>
</evidence>
<protein>
    <recommendedName>
        <fullName evidence="7">Poly(A) polymerase I</fullName>
        <shortName evidence="7">PAP I</shortName>
        <ecNumber evidence="7">2.7.7.19</ecNumber>
    </recommendedName>
</protein>
<dbReference type="SUPFAM" id="SSF81891">
    <property type="entry name" value="Poly A polymerase C-terminal region-like"/>
    <property type="match status" value="1"/>
</dbReference>
<evidence type="ECO:0000256" key="9">
    <source>
        <dbReference type="SAM" id="MobiDB-lite"/>
    </source>
</evidence>
<dbReference type="NCBIfam" id="TIGR01942">
    <property type="entry name" value="pcnB"/>
    <property type="match status" value="1"/>
</dbReference>
<feature type="active site" evidence="7">
    <location>
        <position position="49"/>
    </location>
</feature>
<dbReference type="EC" id="2.7.7.19" evidence="7"/>
<dbReference type="InterPro" id="IPR043519">
    <property type="entry name" value="NT_sf"/>
</dbReference>
<dbReference type="Pfam" id="PF12627">
    <property type="entry name" value="PolyA_pol_RNAbd"/>
    <property type="match status" value="1"/>
</dbReference>
<feature type="active site" evidence="7">
    <location>
        <position position="51"/>
    </location>
</feature>
<keyword evidence="2 7" id="KW-0808">Transferase</keyword>
<evidence type="ECO:0000256" key="6">
    <source>
        <dbReference type="ARBA" id="ARBA00023163"/>
    </source>
</evidence>
<feature type="domain" description="tRNA nucleotidyltransferase/poly(A) polymerase RNA and SrmB- binding" evidence="12">
    <location>
        <begin position="183"/>
        <end position="244"/>
    </location>
</feature>
<gene>
    <name evidence="7" type="primary">pcnB</name>
    <name evidence="13" type="ORF">A9404_04490</name>
</gene>
<dbReference type="KEGG" id="haz:A9404_04490"/>
<evidence type="ECO:0000256" key="3">
    <source>
        <dbReference type="ARBA" id="ARBA00022741"/>
    </source>
</evidence>
<sequence>MAPEKHEILRDHLSDHALNVLQRLHDHGYAAYLVGGCVRDLLRGVRPKDFDVVTDARPEQVKALFRHARIIGRRFKIVHVVFGRDLIEVTTFRGGDDEGVRRSDQGRILRDNVFGTIDQDVWRRDFACNALYYNYADDTLVDYVQGWQDVQSGHLRIIGDPATRYREDPVRMLRAARFMAKLGFTLLPETAEAIHICRDLLKDIAPARLFDESIKLFQGGHAWAGFLQLRELNLLGYLFAGLNDLLDRDYDRVSALVEKILTGTDERIQLGLPVNPAFLLAGLLWADLSRRREYWVHQRVDVDAALDLAADEVIAATVRQVAIPRRLTDLMRVIWSLQPALEREGQNMVPGAPLDGLTEAQKTLLAHAWFRAALDFLCLRSEVGEVSDSICAFWRHYAPARDKDSGEAVPTVLPEDFVTHGDPKRRPRRRSRRPRQSRPH</sequence>
<evidence type="ECO:0000313" key="14">
    <source>
        <dbReference type="Proteomes" id="UP000078596"/>
    </source>
</evidence>
<dbReference type="Gene3D" id="1.10.3090.10">
    <property type="entry name" value="cca-adding enzyme, domain 2"/>
    <property type="match status" value="1"/>
</dbReference>
<dbReference type="InterPro" id="IPR052191">
    <property type="entry name" value="tRNA_ntf/polyA_polymerase_I"/>
</dbReference>
<dbReference type="Gene3D" id="3.30.460.10">
    <property type="entry name" value="Beta Polymerase, domain 2"/>
    <property type="match status" value="1"/>
</dbReference>
<dbReference type="Pfam" id="PF12626">
    <property type="entry name" value="PolyA_pol_arg_C"/>
    <property type="match status" value="1"/>
</dbReference>
<accession>A0A191ZK87</accession>
<keyword evidence="14" id="KW-1185">Reference proteome</keyword>
<feature type="region of interest" description="Disordered" evidence="9">
    <location>
        <begin position="403"/>
        <end position="440"/>
    </location>
</feature>
<keyword evidence="3 7" id="KW-0547">Nucleotide-binding</keyword>
<evidence type="ECO:0000256" key="5">
    <source>
        <dbReference type="ARBA" id="ARBA00022884"/>
    </source>
</evidence>
<dbReference type="SUPFAM" id="SSF81301">
    <property type="entry name" value="Nucleotidyltransferase"/>
    <property type="match status" value="1"/>
</dbReference>
<proteinExistence type="inferred from homology"/>
<dbReference type="HAMAP" id="MF_00957">
    <property type="entry name" value="PolyA_pol"/>
    <property type="match status" value="1"/>
</dbReference>
<keyword evidence="5 7" id="KW-0694">RNA-binding</keyword>
<dbReference type="AlphaFoldDB" id="A0A191ZK87"/>
<dbReference type="EMBL" id="CP016027">
    <property type="protein sequence ID" value="ANJ68280.1"/>
    <property type="molecule type" value="Genomic_DNA"/>
</dbReference>
<dbReference type="GO" id="GO:0003723">
    <property type="term" value="F:RNA binding"/>
    <property type="evidence" value="ECO:0007669"/>
    <property type="project" value="UniProtKB-UniRule"/>
</dbReference>
<evidence type="ECO:0000256" key="4">
    <source>
        <dbReference type="ARBA" id="ARBA00022840"/>
    </source>
</evidence>
<evidence type="ECO:0000259" key="10">
    <source>
        <dbReference type="Pfam" id="PF01743"/>
    </source>
</evidence>
<evidence type="ECO:0000259" key="12">
    <source>
        <dbReference type="Pfam" id="PF12627"/>
    </source>
</evidence>
<comment type="catalytic activity">
    <reaction evidence="7">
        <text>RNA(n) + ATP = RNA(n)-3'-adenine ribonucleotide + diphosphate</text>
        <dbReference type="Rhea" id="RHEA:11332"/>
        <dbReference type="Rhea" id="RHEA-COMP:14527"/>
        <dbReference type="Rhea" id="RHEA-COMP:17347"/>
        <dbReference type="ChEBI" id="CHEBI:30616"/>
        <dbReference type="ChEBI" id="CHEBI:33019"/>
        <dbReference type="ChEBI" id="CHEBI:140395"/>
        <dbReference type="ChEBI" id="CHEBI:173115"/>
        <dbReference type="EC" id="2.7.7.19"/>
    </reaction>
</comment>
<evidence type="ECO:0000256" key="8">
    <source>
        <dbReference type="RuleBase" id="RU003953"/>
    </source>
</evidence>
<dbReference type="GO" id="GO:0006397">
    <property type="term" value="P:mRNA processing"/>
    <property type="evidence" value="ECO:0007669"/>
    <property type="project" value="UniProtKB-KW"/>
</dbReference>
<dbReference type="Pfam" id="PF01743">
    <property type="entry name" value="PolyA_pol"/>
    <property type="match status" value="1"/>
</dbReference>
<dbReference type="InterPro" id="IPR025866">
    <property type="entry name" value="PolyA_pol_arg_C_dom"/>
</dbReference>
<dbReference type="InterPro" id="IPR010206">
    <property type="entry name" value="PolA_pol_I"/>
</dbReference>
<dbReference type="GO" id="GO:0005524">
    <property type="term" value="F:ATP binding"/>
    <property type="evidence" value="ECO:0007669"/>
    <property type="project" value="UniProtKB-UniRule"/>
</dbReference>
<organism evidence="13 14">
    <name type="scientific">Halothiobacillus diazotrophicus</name>
    <dbReference type="NCBI Taxonomy" id="1860122"/>
    <lineage>
        <taxon>Bacteria</taxon>
        <taxon>Pseudomonadati</taxon>
        <taxon>Pseudomonadota</taxon>
        <taxon>Gammaproteobacteria</taxon>
        <taxon>Chromatiales</taxon>
        <taxon>Halothiobacillaceae</taxon>
        <taxon>Halothiobacillus</taxon>
    </lineage>
</organism>
<dbReference type="InterPro" id="IPR032828">
    <property type="entry name" value="PolyA_RNA-bd"/>
</dbReference>
<reference evidence="13 14" key="1">
    <citation type="submission" date="2016-06" db="EMBL/GenBank/DDBJ databases">
        <title>Insight into the functional genes involving in sulfur oxidation in Pearl River water.</title>
        <authorList>
            <person name="Luo J."/>
            <person name="Tan X."/>
            <person name="Lin W."/>
        </authorList>
    </citation>
    <scope>NUCLEOTIDE SEQUENCE [LARGE SCALE GENOMIC DNA]</scope>
    <source>
        <strain evidence="13 14">LS2</strain>
    </source>
</reference>
<keyword evidence="4 7" id="KW-0067">ATP-binding</keyword>
<dbReference type="PANTHER" id="PTHR43051">
    <property type="entry name" value="POLYNUCLEOTIDE ADENYLYLTRANSFERASE FAMILY PROTEIN"/>
    <property type="match status" value="1"/>
</dbReference>
<evidence type="ECO:0000256" key="1">
    <source>
        <dbReference type="ARBA" id="ARBA00022664"/>
    </source>
</evidence>
<name>A0A191ZK87_9GAMM</name>
<dbReference type="InterPro" id="IPR002646">
    <property type="entry name" value="PolA_pol_head_dom"/>
</dbReference>
<dbReference type="Proteomes" id="UP000078596">
    <property type="component" value="Chromosome"/>
</dbReference>
<keyword evidence="1 7" id="KW-0507">mRNA processing</keyword>
<feature type="active site" evidence="7">
    <location>
        <position position="125"/>
    </location>
</feature>
<feature type="compositionally biased region" description="Basic residues" evidence="9">
    <location>
        <begin position="425"/>
        <end position="440"/>
    </location>
</feature>